<comment type="caution">
    <text evidence="2">The sequence shown here is derived from an EMBL/GenBank/DDBJ whole genome shotgun (WGS) entry which is preliminary data.</text>
</comment>
<feature type="region of interest" description="Disordered" evidence="1">
    <location>
        <begin position="69"/>
        <end position="88"/>
    </location>
</feature>
<keyword evidence="3" id="KW-1185">Reference proteome</keyword>
<dbReference type="EMBL" id="BMAO01013805">
    <property type="protein sequence ID" value="GFQ91061.1"/>
    <property type="molecule type" value="Genomic_DNA"/>
</dbReference>
<dbReference type="AlphaFoldDB" id="A0A8X6FXH8"/>
<reference evidence="2" key="1">
    <citation type="submission" date="2020-07" db="EMBL/GenBank/DDBJ databases">
        <title>Multicomponent nature underlies the extraordinary mechanical properties of spider dragline silk.</title>
        <authorList>
            <person name="Kono N."/>
            <person name="Nakamura H."/>
            <person name="Mori M."/>
            <person name="Yoshida Y."/>
            <person name="Ohtoshi R."/>
            <person name="Malay A.D."/>
            <person name="Moran D.A.P."/>
            <person name="Tomita M."/>
            <person name="Numata K."/>
            <person name="Arakawa K."/>
        </authorList>
    </citation>
    <scope>NUCLEOTIDE SEQUENCE</scope>
</reference>
<dbReference type="Proteomes" id="UP000887116">
    <property type="component" value="Unassembled WGS sequence"/>
</dbReference>
<organism evidence="2 3">
    <name type="scientific">Trichonephila clavata</name>
    <name type="common">Joro spider</name>
    <name type="synonym">Nephila clavata</name>
    <dbReference type="NCBI Taxonomy" id="2740835"/>
    <lineage>
        <taxon>Eukaryota</taxon>
        <taxon>Metazoa</taxon>
        <taxon>Ecdysozoa</taxon>
        <taxon>Arthropoda</taxon>
        <taxon>Chelicerata</taxon>
        <taxon>Arachnida</taxon>
        <taxon>Araneae</taxon>
        <taxon>Araneomorphae</taxon>
        <taxon>Entelegynae</taxon>
        <taxon>Araneoidea</taxon>
        <taxon>Nephilidae</taxon>
        <taxon>Trichonephila</taxon>
    </lineage>
</organism>
<name>A0A8X6FXH8_TRICU</name>
<gene>
    <name evidence="2" type="ORF">TNCT_242011</name>
</gene>
<proteinExistence type="predicted"/>
<evidence type="ECO:0000313" key="3">
    <source>
        <dbReference type="Proteomes" id="UP000887116"/>
    </source>
</evidence>
<evidence type="ECO:0000256" key="1">
    <source>
        <dbReference type="SAM" id="MobiDB-lite"/>
    </source>
</evidence>
<sequence length="88" mass="9908">MLSQNLTTEEKQNSLRVFATRPVLTTVCLLFLSEVPLYNSMFLLSKLGLPRLFTIHLLDMEETSGARLEPEVLTSSSRAPPCKRCDAH</sequence>
<evidence type="ECO:0000313" key="2">
    <source>
        <dbReference type="EMBL" id="GFQ91061.1"/>
    </source>
</evidence>
<accession>A0A8X6FXH8</accession>
<protein>
    <submittedName>
        <fullName evidence="2">Uncharacterized protein</fullName>
    </submittedName>
</protein>